<accession>A0A2T0HXK7</accession>
<comment type="caution">
    <text evidence="1">The sequence shown here is derived from an EMBL/GenBank/DDBJ whole genome shotgun (WGS) entry which is preliminary data.</text>
</comment>
<reference evidence="1 2" key="1">
    <citation type="submission" date="2018-03" db="EMBL/GenBank/DDBJ databases">
        <title>Blue discolouration in mozzarella cheese caused by Pseudomonas fluorescens.</title>
        <authorList>
            <person name="Chiesa F."/>
            <person name="Dalmasso A."/>
            <person name="Lomonaco S."/>
        </authorList>
    </citation>
    <scope>NUCLEOTIDE SEQUENCE [LARGE SCALE GENOMIC DNA]</scope>
    <source>
        <strain evidence="1 2">11293</strain>
    </source>
</reference>
<sequence length="80" mass="8455">MLAKNANDNAGILIKRGAYTFFASKLAPTETGFCQFLSNPSLPKLYPPLTAADLALRNLLTSGLTGIETGESPCARPLSL</sequence>
<dbReference type="Proteomes" id="UP000239731">
    <property type="component" value="Unassembled WGS sequence"/>
</dbReference>
<dbReference type="EMBL" id="PVUH01000017">
    <property type="protein sequence ID" value="PRW87796.1"/>
    <property type="molecule type" value="Genomic_DNA"/>
</dbReference>
<protein>
    <submittedName>
        <fullName evidence="1">Uncharacterized protein</fullName>
    </submittedName>
</protein>
<organism evidence="1 2">
    <name type="scientific">Pseudomonas fluorescens</name>
    <dbReference type="NCBI Taxonomy" id="294"/>
    <lineage>
        <taxon>Bacteria</taxon>
        <taxon>Pseudomonadati</taxon>
        <taxon>Pseudomonadota</taxon>
        <taxon>Gammaproteobacteria</taxon>
        <taxon>Pseudomonadales</taxon>
        <taxon>Pseudomonadaceae</taxon>
        <taxon>Pseudomonas</taxon>
    </lineage>
</organism>
<gene>
    <name evidence="1" type="ORF">C7A10_22875</name>
</gene>
<dbReference type="AlphaFoldDB" id="A0A2T0HXK7"/>
<proteinExistence type="predicted"/>
<evidence type="ECO:0000313" key="1">
    <source>
        <dbReference type="EMBL" id="PRW87796.1"/>
    </source>
</evidence>
<name>A0A2T0HXK7_PSEFL</name>
<evidence type="ECO:0000313" key="2">
    <source>
        <dbReference type="Proteomes" id="UP000239731"/>
    </source>
</evidence>